<feature type="region of interest" description="Disordered" evidence="1">
    <location>
        <begin position="668"/>
        <end position="703"/>
    </location>
</feature>
<evidence type="ECO:0000313" key="4">
    <source>
        <dbReference type="Proteomes" id="UP000601435"/>
    </source>
</evidence>
<proteinExistence type="predicted"/>
<feature type="compositionally biased region" description="Basic and acidic residues" evidence="1">
    <location>
        <begin position="669"/>
        <end position="698"/>
    </location>
</feature>
<dbReference type="SUPFAM" id="SSF53474">
    <property type="entry name" value="alpha/beta-Hydrolases"/>
    <property type="match status" value="1"/>
</dbReference>
<gene>
    <name evidence="3" type="primary">Lgmn</name>
    <name evidence="3" type="ORF">SNEC2469_LOCUS14019</name>
</gene>
<accession>A0A812SNU7</accession>
<feature type="domain" description="Phospholipase/carboxylesterase/thioesterase" evidence="2">
    <location>
        <begin position="842"/>
        <end position="911"/>
    </location>
</feature>
<organism evidence="3 4">
    <name type="scientific">Symbiodinium necroappetens</name>
    <dbReference type="NCBI Taxonomy" id="1628268"/>
    <lineage>
        <taxon>Eukaryota</taxon>
        <taxon>Sar</taxon>
        <taxon>Alveolata</taxon>
        <taxon>Dinophyceae</taxon>
        <taxon>Suessiales</taxon>
        <taxon>Symbiodiniaceae</taxon>
        <taxon>Symbiodinium</taxon>
    </lineage>
</organism>
<dbReference type="SUPFAM" id="SSF48371">
    <property type="entry name" value="ARM repeat"/>
    <property type="match status" value="1"/>
</dbReference>
<dbReference type="GO" id="GO:0016787">
    <property type="term" value="F:hydrolase activity"/>
    <property type="evidence" value="ECO:0007669"/>
    <property type="project" value="InterPro"/>
</dbReference>
<dbReference type="InterPro" id="IPR003140">
    <property type="entry name" value="PLipase/COase/thioEstase"/>
</dbReference>
<dbReference type="EMBL" id="CAJNJA010022436">
    <property type="protein sequence ID" value="CAE7492997.1"/>
    <property type="molecule type" value="Genomic_DNA"/>
</dbReference>
<reference evidence="3" key="1">
    <citation type="submission" date="2021-02" db="EMBL/GenBank/DDBJ databases">
        <authorList>
            <person name="Dougan E. K."/>
            <person name="Rhodes N."/>
            <person name="Thang M."/>
            <person name="Chan C."/>
        </authorList>
    </citation>
    <scope>NUCLEOTIDE SEQUENCE</scope>
</reference>
<evidence type="ECO:0000313" key="3">
    <source>
        <dbReference type="EMBL" id="CAE7492997.1"/>
    </source>
</evidence>
<evidence type="ECO:0000256" key="1">
    <source>
        <dbReference type="SAM" id="MobiDB-lite"/>
    </source>
</evidence>
<dbReference type="OrthoDB" id="437811at2759"/>
<dbReference type="AlphaFoldDB" id="A0A812SNU7"/>
<name>A0A812SNU7_9DINO</name>
<evidence type="ECO:0000259" key="2">
    <source>
        <dbReference type="Pfam" id="PF02230"/>
    </source>
</evidence>
<protein>
    <submittedName>
        <fullName evidence="3">Lgmn protein</fullName>
    </submittedName>
</protein>
<dbReference type="InterPro" id="IPR029058">
    <property type="entry name" value="AB_hydrolase_fold"/>
</dbReference>
<dbReference type="Pfam" id="PF02230">
    <property type="entry name" value="Abhydrolase_2"/>
    <property type="match status" value="1"/>
</dbReference>
<dbReference type="InterPro" id="IPR016024">
    <property type="entry name" value="ARM-type_fold"/>
</dbReference>
<comment type="caution">
    <text evidence="3">The sequence shown here is derived from an EMBL/GenBank/DDBJ whole genome shotgun (WGS) entry which is preliminary data.</text>
</comment>
<dbReference type="Gene3D" id="3.40.50.1820">
    <property type="entry name" value="alpha/beta hydrolase"/>
    <property type="match status" value="1"/>
</dbReference>
<sequence>MPKMVAQLTRRPQLTLQLVRSLLRHRLKQRLFVADTLVESRGFLARCLRSWARTLDDRLGSEGLREDDLRAVTSEVLQELAAQTQRLDNAEALALALFVEGFIGERLGSGLSGGFVLHSGAAVRRVVLALLSSWSENPRILRSFSPELVGKLWASCAAKLRRDAGVQTHRDIQTPSGTVKMEWFKLKPTQTLKKGYGAFHPEELAAAVMRFLVAHLLATCDRGCEEMPREGIAPRAPAEEWAQDVLDRPFGWGVLVPLVVAPANIAGEALLLLELLVQRHPHNDKVAKRLAGFHVFMPLLHLPWPQASPVESHLRATLSGPSQRRSACSVLQCAMDTELGMRVARDHTDLCFEGAVRVLHEVLGDSEPQSVFAATELFGQLCSQLGCFDKVTIETLFCLLQHFIRSDHADTRSQMAKLLRLMYANQSTKEKLRDSLSSKEIGLTDEQKSRVMQEVFDARTLAGQVVGEKLAKAAKDAERQPVSPVPGVAEGLATTLRPLLGTEEAASLRLLVLGRLARTVAPQLAQQGCEVVLGETSLDRLSGVGKGVTTVLLPVPEAIGGDPHLASPDLFDVVLAVEPLGYLDLAEYADKLRPYIRRRATEEDRTRNQVQMICVELQDRLEDARDELYSAGYYLADSHPSLPSLRKAMASKTKGGHGPLDVTLLRLPSAEKERKKARETREAQERKVQREAEEVEKAEQEEEEMVQKTVLQTALFDPVLMIPEAASLPVAVELGPGPGEAEQLLLWLPGNQEPPELWRSALASISVQSLRVLVVGRPRDLRNWHSWTDQAIVAQGMQWYEMHEMPTEEAIAKAAKDPATNVSFGKPSVPELRCLEQVEVGCKQLYNLLERELQASERAPKVWVGGFSQGGSVAAYSVLSKTAPAKVQAQMIGVILCGCAIPAFQFLASKMQDQCLRARDVDLDAPVPQVQVLHCQDDPEVSKHYAQTVVDLSNRFEFPAQLLSFKTEISEHLPGGPRPLPGSPERWLPPLLSRALTAHG</sequence>
<keyword evidence="4" id="KW-1185">Reference proteome</keyword>
<dbReference type="Proteomes" id="UP000601435">
    <property type="component" value="Unassembled WGS sequence"/>
</dbReference>